<feature type="binding site" evidence="7">
    <location>
        <position position="134"/>
    </location>
    <ligand>
        <name>Mg(2+)</name>
        <dbReference type="ChEBI" id="CHEBI:18420"/>
    </ligand>
</feature>
<protein>
    <submittedName>
        <fullName evidence="9">Glycosyltransferase family 4 protein</fullName>
    </submittedName>
</protein>
<organism evidence="9 10">
    <name type="scientific">Pedobacter kyonggii</name>
    <dbReference type="NCBI Taxonomy" id="1926871"/>
    <lineage>
        <taxon>Bacteria</taxon>
        <taxon>Pseudomonadati</taxon>
        <taxon>Bacteroidota</taxon>
        <taxon>Sphingobacteriia</taxon>
        <taxon>Sphingobacteriales</taxon>
        <taxon>Sphingobacteriaceae</taxon>
        <taxon>Pedobacter</taxon>
    </lineage>
</organism>
<keyword evidence="3 9" id="KW-0808">Transferase</keyword>
<dbReference type="PANTHER" id="PTHR22926">
    <property type="entry name" value="PHOSPHO-N-ACETYLMURAMOYL-PENTAPEPTIDE-TRANSFERASE"/>
    <property type="match status" value="1"/>
</dbReference>
<evidence type="ECO:0000256" key="6">
    <source>
        <dbReference type="ARBA" id="ARBA00023136"/>
    </source>
</evidence>
<dbReference type="Proteomes" id="UP000291819">
    <property type="component" value="Unassembled WGS sequence"/>
</dbReference>
<dbReference type="AlphaFoldDB" id="A0A4V2JH25"/>
<evidence type="ECO:0000256" key="8">
    <source>
        <dbReference type="SAM" id="Phobius"/>
    </source>
</evidence>
<comment type="subcellular location">
    <subcellularLocation>
        <location evidence="1">Cell membrane</location>
        <topology evidence="1">Multi-pass membrane protein</topology>
    </subcellularLocation>
</comment>
<dbReference type="GO" id="GO:0016780">
    <property type="term" value="F:phosphotransferase activity, for other substituted phosphate groups"/>
    <property type="evidence" value="ECO:0007669"/>
    <property type="project" value="InterPro"/>
</dbReference>
<feature type="transmembrane region" description="Helical" evidence="8">
    <location>
        <begin position="6"/>
        <end position="22"/>
    </location>
</feature>
<evidence type="ECO:0000256" key="5">
    <source>
        <dbReference type="ARBA" id="ARBA00022989"/>
    </source>
</evidence>
<keyword evidence="2" id="KW-1003">Cell membrane</keyword>
<dbReference type="Pfam" id="PF00953">
    <property type="entry name" value="Glycos_transf_4"/>
    <property type="match status" value="1"/>
</dbReference>
<feature type="transmembrane region" description="Helical" evidence="8">
    <location>
        <begin position="117"/>
        <end position="134"/>
    </location>
</feature>
<dbReference type="GO" id="GO:0046872">
    <property type="term" value="F:metal ion binding"/>
    <property type="evidence" value="ECO:0007669"/>
    <property type="project" value="UniProtKB-KW"/>
</dbReference>
<evidence type="ECO:0000256" key="2">
    <source>
        <dbReference type="ARBA" id="ARBA00022475"/>
    </source>
</evidence>
<dbReference type="GO" id="GO:0071555">
    <property type="term" value="P:cell wall organization"/>
    <property type="evidence" value="ECO:0007669"/>
    <property type="project" value="TreeGrafter"/>
</dbReference>
<evidence type="ECO:0000256" key="4">
    <source>
        <dbReference type="ARBA" id="ARBA00022692"/>
    </source>
</evidence>
<keyword evidence="7" id="KW-0479">Metal-binding</keyword>
<feature type="transmembrane region" description="Helical" evidence="8">
    <location>
        <begin position="43"/>
        <end position="61"/>
    </location>
</feature>
<accession>A0A4V2JH25</accession>
<evidence type="ECO:0000256" key="7">
    <source>
        <dbReference type="PIRSR" id="PIRSR600715-1"/>
    </source>
</evidence>
<feature type="transmembrane region" description="Helical" evidence="8">
    <location>
        <begin position="267"/>
        <end position="284"/>
    </location>
</feature>
<proteinExistence type="predicted"/>
<comment type="cofactor">
    <cofactor evidence="7">
        <name>Mg(2+)</name>
        <dbReference type="ChEBI" id="CHEBI:18420"/>
    </cofactor>
</comment>
<keyword evidence="4 8" id="KW-0812">Transmembrane</keyword>
<feature type="transmembrane region" description="Helical" evidence="8">
    <location>
        <begin position="169"/>
        <end position="185"/>
    </location>
</feature>
<dbReference type="GO" id="GO:0009103">
    <property type="term" value="P:lipopolysaccharide biosynthetic process"/>
    <property type="evidence" value="ECO:0007669"/>
    <property type="project" value="TreeGrafter"/>
</dbReference>
<feature type="transmembrane region" description="Helical" evidence="8">
    <location>
        <begin position="192"/>
        <end position="214"/>
    </location>
</feature>
<dbReference type="InterPro" id="IPR000715">
    <property type="entry name" value="Glycosyl_transferase_4"/>
</dbReference>
<dbReference type="OrthoDB" id="9783652at2"/>
<evidence type="ECO:0000256" key="1">
    <source>
        <dbReference type="ARBA" id="ARBA00004651"/>
    </source>
</evidence>
<name>A0A4V2JH25_9SPHI</name>
<feature type="transmembrane region" description="Helical" evidence="8">
    <location>
        <begin position="290"/>
        <end position="311"/>
    </location>
</feature>
<feature type="transmembrane region" description="Helical" evidence="8">
    <location>
        <begin position="95"/>
        <end position="111"/>
    </location>
</feature>
<dbReference type="RefSeq" id="WP_131029557.1">
    <property type="nucleotide sequence ID" value="NZ_SIXF01000005.1"/>
</dbReference>
<feature type="transmembrane region" description="Helical" evidence="8">
    <location>
        <begin position="141"/>
        <end position="157"/>
    </location>
</feature>
<gene>
    <name evidence="9" type="ORF">EYS08_08200</name>
</gene>
<dbReference type="CDD" id="cd06854">
    <property type="entry name" value="GT_WbpL_WbcO_like"/>
    <property type="match status" value="1"/>
</dbReference>
<keyword evidence="7" id="KW-0460">Magnesium</keyword>
<keyword evidence="5 8" id="KW-1133">Transmembrane helix</keyword>
<reference evidence="9 10" key="1">
    <citation type="submission" date="2019-02" db="EMBL/GenBank/DDBJ databases">
        <title>Pedobacter kyonggii whole genome sequence analysis.</title>
        <authorList>
            <person name="Dahal R.H."/>
        </authorList>
    </citation>
    <scope>NUCLEOTIDE SEQUENCE [LARGE SCALE GENOMIC DNA]</scope>
    <source>
        <strain evidence="9 10">K-4-11-1</strain>
    </source>
</reference>
<dbReference type="GO" id="GO:0044038">
    <property type="term" value="P:cell wall macromolecule biosynthetic process"/>
    <property type="evidence" value="ECO:0007669"/>
    <property type="project" value="TreeGrafter"/>
</dbReference>
<sequence length="325" mass="36425">MSATFTILILLALFFILEIFYFKIADYYNIIDMPNSRSSHKVITIRGGGIIFYLAVLAFFFSQAFQYPYFVLGLSLITIVSFLDDILTLNNKMRLSIHFIAVFLLIGEWGGNSLSLYLMPIVVILIIGTINAYNFMDGINGITGSYSLITIIALFFINQEVVNFVASDLILYAGLSLLVFNFFNFRTRAKCFAGDVGSVSIAFIITFLIGLLIIRTDNFAYILLLLVYGLDAATTIAFRLIRKENIFDAHRSHFYQYLANEKKIPHIYISLGYGIVQLLVNIIVVKLGTIAIASTILIILGSTCVFIGVRLKIEGRIRLLKSATS</sequence>
<dbReference type="GO" id="GO:0005886">
    <property type="term" value="C:plasma membrane"/>
    <property type="evidence" value="ECO:0007669"/>
    <property type="project" value="UniProtKB-SubCell"/>
</dbReference>
<dbReference type="EMBL" id="SIXF01000005">
    <property type="protein sequence ID" value="TBO43313.1"/>
    <property type="molecule type" value="Genomic_DNA"/>
</dbReference>
<keyword evidence="6 8" id="KW-0472">Membrane</keyword>
<evidence type="ECO:0000313" key="9">
    <source>
        <dbReference type="EMBL" id="TBO43313.1"/>
    </source>
</evidence>
<keyword evidence="10" id="KW-1185">Reference proteome</keyword>
<comment type="caution">
    <text evidence="9">The sequence shown here is derived from an EMBL/GenBank/DDBJ whole genome shotgun (WGS) entry which is preliminary data.</text>
</comment>
<feature type="transmembrane region" description="Helical" evidence="8">
    <location>
        <begin position="220"/>
        <end position="241"/>
    </location>
</feature>
<feature type="transmembrane region" description="Helical" evidence="8">
    <location>
        <begin position="67"/>
        <end position="83"/>
    </location>
</feature>
<evidence type="ECO:0000256" key="3">
    <source>
        <dbReference type="ARBA" id="ARBA00022679"/>
    </source>
</evidence>
<evidence type="ECO:0000313" key="10">
    <source>
        <dbReference type="Proteomes" id="UP000291819"/>
    </source>
</evidence>
<dbReference type="PANTHER" id="PTHR22926:SF3">
    <property type="entry name" value="UNDECAPRENYL-PHOSPHATE ALPHA-N-ACETYLGLUCOSAMINYL 1-PHOSPHATE TRANSFERASE"/>
    <property type="match status" value="1"/>
</dbReference>
<feature type="binding site" evidence="7">
    <location>
        <position position="195"/>
    </location>
    <ligand>
        <name>Mg(2+)</name>
        <dbReference type="ChEBI" id="CHEBI:18420"/>
    </ligand>
</feature>